<evidence type="ECO:0000313" key="2">
    <source>
        <dbReference type="Proteomes" id="UP001482620"/>
    </source>
</evidence>
<dbReference type="Proteomes" id="UP001482620">
    <property type="component" value="Unassembled WGS sequence"/>
</dbReference>
<accession>A0ABV0SL13</accession>
<keyword evidence="2" id="KW-1185">Reference proteome</keyword>
<protein>
    <submittedName>
        <fullName evidence="1">Uncharacterized protein</fullName>
    </submittedName>
</protein>
<evidence type="ECO:0000313" key="1">
    <source>
        <dbReference type="EMBL" id="MEQ2221024.1"/>
    </source>
</evidence>
<comment type="caution">
    <text evidence="1">The sequence shown here is derived from an EMBL/GenBank/DDBJ whole genome shotgun (WGS) entry which is preliminary data.</text>
</comment>
<proteinExistence type="predicted"/>
<name>A0ABV0SL13_9TELE</name>
<reference evidence="1 2" key="1">
    <citation type="submission" date="2021-06" db="EMBL/GenBank/DDBJ databases">
        <authorList>
            <person name="Palmer J.M."/>
        </authorList>
    </citation>
    <scope>NUCLEOTIDE SEQUENCE [LARGE SCALE GENOMIC DNA]</scope>
    <source>
        <strain evidence="2">if_2019</strain>
        <tissue evidence="1">Muscle</tissue>
    </source>
</reference>
<gene>
    <name evidence="1" type="ORF">ILYODFUR_011517</name>
</gene>
<sequence>MYPEDVHFESAVSLPQVCVDVRGLKYARLWEPLKWTAESQWIWKSDTARSLAKVIPQRNTKQTNSNKPNNVRLTTLLAFCPFKNLLTFQQIYDIFSVQVK</sequence>
<dbReference type="EMBL" id="JAHRIQ010000873">
    <property type="protein sequence ID" value="MEQ2221024.1"/>
    <property type="molecule type" value="Genomic_DNA"/>
</dbReference>
<organism evidence="1 2">
    <name type="scientific">Ilyodon furcidens</name>
    <name type="common">goldbreast splitfin</name>
    <dbReference type="NCBI Taxonomy" id="33524"/>
    <lineage>
        <taxon>Eukaryota</taxon>
        <taxon>Metazoa</taxon>
        <taxon>Chordata</taxon>
        <taxon>Craniata</taxon>
        <taxon>Vertebrata</taxon>
        <taxon>Euteleostomi</taxon>
        <taxon>Actinopterygii</taxon>
        <taxon>Neopterygii</taxon>
        <taxon>Teleostei</taxon>
        <taxon>Neoteleostei</taxon>
        <taxon>Acanthomorphata</taxon>
        <taxon>Ovalentaria</taxon>
        <taxon>Atherinomorphae</taxon>
        <taxon>Cyprinodontiformes</taxon>
        <taxon>Goodeidae</taxon>
        <taxon>Ilyodon</taxon>
    </lineage>
</organism>